<keyword evidence="4" id="KW-1185">Reference proteome</keyword>
<dbReference type="GO" id="GO:0016874">
    <property type="term" value="F:ligase activity"/>
    <property type="evidence" value="ECO:0007669"/>
    <property type="project" value="UniProtKB-KW"/>
</dbReference>
<feature type="active site" description="Proton acceptor" evidence="2">
    <location>
        <position position="121"/>
    </location>
</feature>
<feature type="short sequence motif" description="HXTX 2" evidence="2">
    <location>
        <begin position="121"/>
        <end position="124"/>
    </location>
</feature>
<dbReference type="GO" id="GO:0008664">
    <property type="term" value="F:RNA 2',3'-cyclic 3'-phosphodiesterase activity"/>
    <property type="evidence" value="ECO:0007669"/>
    <property type="project" value="UniProtKB-EC"/>
</dbReference>
<feature type="active site" description="Proton donor" evidence="2">
    <location>
        <position position="40"/>
    </location>
</feature>
<evidence type="ECO:0000256" key="1">
    <source>
        <dbReference type="ARBA" id="ARBA00022801"/>
    </source>
</evidence>
<comment type="function">
    <text evidence="2">Hydrolyzes RNA 2',3'-cyclic phosphodiester to an RNA 2'-phosphomonoester.</text>
</comment>
<evidence type="ECO:0000313" key="3">
    <source>
        <dbReference type="EMBL" id="SMC57530.1"/>
    </source>
</evidence>
<dbReference type="AlphaFoldDB" id="A0A1W2AA73"/>
<keyword evidence="3" id="KW-0436">Ligase</keyword>
<dbReference type="Pfam" id="PF13563">
    <property type="entry name" value="2_5_RNA_ligase2"/>
    <property type="match status" value="1"/>
</dbReference>
<dbReference type="RefSeq" id="WP_159448042.1">
    <property type="nucleotide sequence ID" value="NZ_FWXW01000003.1"/>
</dbReference>
<dbReference type="InterPro" id="IPR004175">
    <property type="entry name" value="RNA_CPDase"/>
</dbReference>
<comment type="catalytic activity">
    <reaction evidence="2">
        <text>a 3'-end 2',3'-cyclophospho-ribonucleotide-RNA + H2O = a 3'-end 2'-phospho-ribonucleotide-RNA + H(+)</text>
        <dbReference type="Rhea" id="RHEA:11828"/>
        <dbReference type="Rhea" id="RHEA-COMP:10464"/>
        <dbReference type="Rhea" id="RHEA-COMP:17353"/>
        <dbReference type="ChEBI" id="CHEBI:15377"/>
        <dbReference type="ChEBI" id="CHEBI:15378"/>
        <dbReference type="ChEBI" id="CHEBI:83064"/>
        <dbReference type="ChEBI" id="CHEBI:173113"/>
        <dbReference type="EC" id="3.1.4.58"/>
    </reaction>
</comment>
<comment type="similarity">
    <text evidence="2">Belongs to the 2H phosphoesterase superfamily. ThpR family.</text>
</comment>
<evidence type="ECO:0000313" key="4">
    <source>
        <dbReference type="Proteomes" id="UP000192790"/>
    </source>
</evidence>
<keyword evidence="1 2" id="KW-0378">Hydrolase</keyword>
<protein>
    <recommendedName>
        <fullName evidence="2">RNA 2',3'-cyclic phosphodiesterase</fullName>
        <shortName evidence="2">RNA 2',3'-CPDase</shortName>
        <ecNumber evidence="2">3.1.4.58</ecNumber>
    </recommendedName>
</protein>
<dbReference type="HAMAP" id="MF_01940">
    <property type="entry name" value="RNA_CPDase"/>
    <property type="match status" value="1"/>
</dbReference>
<dbReference type="SUPFAM" id="SSF55144">
    <property type="entry name" value="LigT-like"/>
    <property type="match status" value="1"/>
</dbReference>
<dbReference type="InterPro" id="IPR009097">
    <property type="entry name" value="Cyclic_Pdiesterase"/>
</dbReference>
<name>A0A1W2AA73_9FIRM</name>
<sequence>MRLFIAILLEERIKNELCRIMEDMRPRMRRANFTRRENLHLTLVFLGETDRADSIERVMDRTEADAFPLKLDRLGKFHRGGGDIYWMGIGENPALSVLHADLSAALRREGFTLEDRRFSPHLTLAREAVPGESFDEKAFSQKVPQLSMPVSGFSLMKSERIGGRLVYTEIYKKPLRVV</sequence>
<proteinExistence type="inferred from homology"/>
<dbReference type="STRING" id="1122930.SAMN02745168_1643"/>
<evidence type="ECO:0000256" key="2">
    <source>
        <dbReference type="HAMAP-Rule" id="MF_01940"/>
    </source>
</evidence>
<dbReference type="Gene3D" id="3.90.1140.10">
    <property type="entry name" value="Cyclic phosphodiesterase"/>
    <property type="match status" value="1"/>
</dbReference>
<dbReference type="PANTHER" id="PTHR35561:SF1">
    <property type="entry name" value="RNA 2',3'-CYCLIC PHOSPHODIESTERASE"/>
    <property type="match status" value="1"/>
</dbReference>
<dbReference type="OrthoDB" id="9789350at2"/>
<reference evidence="3 4" key="1">
    <citation type="submission" date="2017-04" db="EMBL/GenBank/DDBJ databases">
        <authorList>
            <person name="Afonso C.L."/>
            <person name="Miller P.J."/>
            <person name="Scott M.A."/>
            <person name="Spackman E."/>
            <person name="Goraichik I."/>
            <person name="Dimitrov K.M."/>
            <person name="Suarez D.L."/>
            <person name="Swayne D.E."/>
        </authorList>
    </citation>
    <scope>NUCLEOTIDE SEQUENCE [LARGE SCALE GENOMIC DNA]</scope>
    <source>
        <strain evidence="3 4">DSM 12816</strain>
    </source>
</reference>
<dbReference type="EC" id="3.1.4.58" evidence="2"/>
<dbReference type="PANTHER" id="PTHR35561">
    <property type="entry name" value="RNA 2',3'-CYCLIC PHOSPHODIESTERASE"/>
    <property type="match status" value="1"/>
</dbReference>
<dbReference type="Proteomes" id="UP000192790">
    <property type="component" value="Unassembled WGS sequence"/>
</dbReference>
<gene>
    <name evidence="3" type="ORF">SAMN02745168_1643</name>
</gene>
<accession>A0A1W2AA73</accession>
<dbReference type="GO" id="GO:0004113">
    <property type="term" value="F:2',3'-cyclic-nucleotide 3'-phosphodiesterase activity"/>
    <property type="evidence" value="ECO:0007669"/>
    <property type="project" value="InterPro"/>
</dbReference>
<dbReference type="NCBIfam" id="TIGR02258">
    <property type="entry name" value="2_5_ligase"/>
    <property type="match status" value="1"/>
</dbReference>
<feature type="short sequence motif" description="HXTX 1" evidence="2">
    <location>
        <begin position="40"/>
        <end position="43"/>
    </location>
</feature>
<organism evidence="3 4">
    <name type="scientific">Papillibacter cinnamivorans DSM 12816</name>
    <dbReference type="NCBI Taxonomy" id="1122930"/>
    <lineage>
        <taxon>Bacteria</taxon>
        <taxon>Bacillati</taxon>
        <taxon>Bacillota</taxon>
        <taxon>Clostridia</taxon>
        <taxon>Eubacteriales</taxon>
        <taxon>Oscillospiraceae</taxon>
        <taxon>Papillibacter</taxon>
    </lineage>
</organism>
<dbReference type="EMBL" id="FWXW01000003">
    <property type="protein sequence ID" value="SMC57530.1"/>
    <property type="molecule type" value="Genomic_DNA"/>
</dbReference>